<evidence type="ECO:0000256" key="9">
    <source>
        <dbReference type="ARBA" id="ARBA00047639"/>
    </source>
</evidence>
<dbReference type="InterPro" id="IPR015807">
    <property type="entry name" value="His-tRNA-ligase"/>
</dbReference>
<proteinExistence type="inferred from homology"/>
<name>A0A0K8QRD5_9GAMM</name>
<dbReference type="Pfam" id="PF03129">
    <property type="entry name" value="HGTP_anticodon"/>
    <property type="match status" value="1"/>
</dbReference>
<feature type="binding site" evidence="11">
    <location>
        <position position="330"/>
    </location>
    <ligand>
        <name>L-histidine</name>
        <dbReference type="ChEBI" id="CHEBI:57595"/>
    </ligand>
</feature>
<evidence type="ECO:0000313" key="15">
    <source>
        <dbReference type="Proteomes" id="UP000253740"/>
    </source>
</evidence>
<reference evidence="14" key="1">
    <citation type="submission" date="2015-08" db="EMBL/GenBank/DDBJ databases">
        <title>Complete DNA Sequence of Pseudomonas syringae pv. actinidiae, the Causal Agent of Kiwifruit Canker Disease.</title>
        <authorList>
            <person name="Rikkerink E.H.A."/>
            <person name="Fineran P.C."/>
        </authorList>
    </citation>
    <scope>NUCLEOTIDE SEQUENCE</scope>
    <source>
        <strain evidence="14">SkMP5</strain>
    </source>
</reference>
<gene>
    <name evidence="10" type="primary">hisS</name>
    <name evidence="14" type="ORF">MBSD_n2787</name>
</gene>
<dbReference type="PANTHER" id="PTHR11476">
    <property type="entry name" value="HISTIDYL-TRNA SYNTHETASE"/>
    <property type="match status" value="1"/>
</dbReference>
<comment type="similarity">
    <text evidence="1 10">Belongs to the class-II aminoacyl-tRNA synthetase family.</text>
</comment>
<evidence type="ECO:0000256" key="3">
    <source>
        <dbReference type="ARBA" id="ARBA00022490"/>
    </source>
</evidence>
<comment type="catalytic activity">
    <reaction evidence="9 10">
        <text>tRNA(His) + L-histidine + ATP = L-histidyl-tRNA(His) + AMP + diphosphate + H(+)</text>
        <dbReference type="Rhea" id="RHEA:17313"/>
        <dbReference type="Rhea" id="RHEA-COMP:9665"/>
        <dbReference type="Rhea" id="RHEA-COMP:9689"/>
        <dbReference type="ChEBI" id="CHEBI:15378"/>
        <dbReference type="ChEBI" id="CHEBI:30616"/>
        <dbReference type="ChEBI" id="CHEBI:33019"/>
        <dbReference type="ChEBI" id="CHEBI:57595"/>
        <dbReference type="ChEBI" id="CHEBI:78442"/>
        <dbReference type="ChEBI" id="CHEBI:78527"/>
        <dbReference type="ChEBI" id="CHEBI:456215"/>
        <dbReference type="EC" id="6.1.1.21"/>
    </reaction>
</comment>
<evidence type="ECO:0000259" key="13">
    <source>
        <dbReference type="PROSITE" id="PS50862"/>
    </source>
</evidence>
<dbReference type="CDD" id="cd00859">
    <property type="entry name" value="HisRS_anticodon"/>
    <property type="match status" value="1"/>
</dbReference>
<accession>A0A0K8QRD5</accession>
<dbReference type="Pfam" id="PF13393">
    <property type="entry name" value="tRNA-synt_His"/>
    <property type="match status" value="1"/>
</dbReference>
<protein>
    <recommendedName>
        <fullName evidence="10">Histidine--tRNA ligase</fullName>
        <ecNumber evidence="10">6.1.1.21</ecNumber>
    </recommendedName>
    <alternativeName>
        <fullName evidence="10">Histidyl-tRNA synthetase</fullName>
        <shortName evidence="10">HisRS</shortName>
    </alternativeName>
</protein>
<evidence type="ECO:0000256" key="6">
    <source>
        <dbReference type="ARBA" id="ARBA00022840"/>
    </source>
</evidence>
<evidence type="ECO:0000256" key="7">
    <source>
        <dbReference type="ARBA" id="ARBA00022917"/>
    </source>
</evidence>
<keyword evidence="5 10" id="KW-0547">Nucleotide-binding</keyword>
<keyword evidence="7 10" id="KW-0648">Protein biosynthesis</keyword>
<dbReference type="NCBIfam" id="TIGR00442">
    <property type="entry name" value="hisS"/>
    <property type="match status" value="1"/>
</dbReference>
<feature type="region of interest" description="Disordered" evidence="12">
    <location>
        <begin position="1"/>
        <end position="29"/>
    </location>
</feature>
<dbReference type="EMBL" id="DF970277">
    <property type="protein sequence ID" value="GAP67460.1"/>
    <property type="molecule type" value="Genomic_DNA"/>
</dbReference>
<dbReference type="GO" id="GO:0005524">
    <property type="term" value="F:ATP binding"/>
    <property type="evidence" value="ECO:0007669"/>
    <property type="project" value="UniProtKB-UniRule"/>
</dbReference>
<organism evidence="14">
    <name type="scientific">Mizugakiibacter sediminis</name>
    <dbReference type="NCBI Taxonomy" id="1475481"/>
    <lineage>
        <taxon>Bacteria</taxon>
        <taxon>Pseudomonadati</taxon>
        <taxon>Pseudomonadota</taxon>
        <taxon>Gammaproteobacteria</taxon>
        <taxon>Lysobacterales</taxon>
        <taxon>Rhodanobacteraceae</taxon>
        <taxon>Mizugakiibacter</taxon>
    </lineage>
</organism>
<feature type="domain" description="Aminoacyl-transfer RNA synthetases class-II family profile" evidence="13">
    <location>
        <begin position="66"/>
        <end position="413"/>
    </location>
</feature>
<dbReference type="InterPro" id="IPR033656">
    <property type="entry name" value="HisRS_anticodon"/>
</dbReference>
<evidence type="ECO:0000313" key="14">
    <source>
        <dbReference type="EMBL" id="GAP67460.1"/>
    </source>
</evidence>
<evidence type="ECO:0000256" key="8">
    <source>
        <dbReference type="ARBA" id="ARBA00023146"/>
    </source>
</evidence>
<dbReference type="GO" id="GO:0005737">
    <property type="term" value="C:cytoplasm"/>
    <property type="evidence" value="ECO:0007669"/>
    <property type="project" value="UniProtKB-SubCell"/>
</dbReference>
<dbReference type="InterPro" id="IPR036621">
    <property type="entry name" value="Anticodon-bd_dom_sf"/>
</dbReference>
<dbReference type="PROSITE" id="PS50862">
    <property type="entry name" value="AA_TRNA_LIGASE_II"/>
    <property type="match status" value="1"/>
</dbReference>
<evidence type="ECO:0000256" key="12">
    <source>
        <dbReference type="SAM" id="MobiDB-lite"/>
    </source>
</evidence>
<evidence type="ECO:0000256" key="10">
    <source>
        <dbReference type="HAMAP-Rule" id="MF_00127"/>
    </source>
</evidence>
<feature type="compositionally biased region" description="Basic residues" evidence="12">
    <location>
        <begin position="10"/>
        <end position="23"/>
    </location>
</feature>
<comment type="subunit">
    <text evidence="2 10">Homodimer.</text>
</comment>
<dbReference type="AlphaFoldDB" id="A0A0K8QRD5"/>
<dbReference type="GO" id="GO:0006427">
    <property type="term" value="P:histidyl-tRNA aminoacylation"/>
    <property type="evidence" value="ECO:0007669"/>
    <property type="project" value="UniProtKB-UniRule"/>
</dbReference>
<dbReference type="Gene3D" id="3.40.50.800">
    <property type="entry name" value="Anticodon-binding domain"/>
    <property type="match status" value="1"/>
</dbReference>
<dbReference type="InterPro" id="IPR004154">
    <property type="entry name" value="Anticodon-bd"/>
</dbReference>
<feature type="binding site" evidence="11">
    <location>
        <begin position="129"/>
        <end position="131"/>
    </location>
    <ligand>
        <name>L-histidine</name>
        <dbReference type="ChEBI" id="CHEBI:57595"/>
    </ligand>
</feature>
<dbReference type="InterPro" id="IPR045864">
    <property type="entry name" value="aa-tRNA-synth_II/BPL/LPL"/>
</dbReference>
<keyword evidence="15" id="KW-1185">Reference proteome</keyword>
<dbReference type="PANTHER" id="PTHR11476:SF7">
    <property type="entry name" value="HISTIDINE--TRNA LIGASE"/>
    <property type="match status" value="1"/>
</dbReference>
<dbReference type="InterPro" id="IPR041715">
    <property type="entry name" value="HisRS-like_core"/>
</dbReference>
<evidence type="ECO:0000256" key="11">
    <source>
        <dbReference type="PIRSR" id="PIRSR001549-1"/>
    </source>
</evidence>
<dbReference type="GO" id="GO:0004821">
    <property type="term" value="F:histidine-tRNA ligase activity"/>
    <property type="evidence" value="ECO:0007669"/>
    <property type="project" value="UniProtKB-UniRule"/>
</dbReference>
<dbReference type="Gene3D" id="3.30.930.10">
    <property type="entry name" value="Bira Bifunctional Protein, Domain 2"/>
    <property type="match status" value="1"/>
</dbReference>
<evidence type="ECO:0000256" key="5">
    <source>
        <dbReference type="ARBA" id="ARBA00022741"/>
    </source>
</evidence>
<keyword evidence="6 10" id="KW-0067">ATP-binding</keyword>
<dbReference type="CDD" id="cd00773">
    <property type="entry name" value="HisRS-like_core"/>
    <property type="match status" value="1"/>
</dbReference>
<evidence type="ECO:0000256" key="2">
    <source>
        <dbReference type="ARBA" id="ARBA00011738"/>
    </source>
</evidence>
<dbReference type="HAMAP" id="MF_00127">
    <property type="entry name" value="His_tRNA_synth"/>
    <property type="match status" value="1"/>
</dbReference>
<feature type="binding site" evidence="11">
    <location>
        <position position="177"/>
    </location>
    <ligand>
        <name>L-histidine</name>
        <dbReference type="ChEBI" id="CHEBI:57595"/>
    </ligand>
</feature>
<evidence type="ECO:0000256" key="1">
    <source>
        <dbReference type="ARBA" id="ARBA00008226"/>
    </source>
</evidence>
<keyword evidence="4 10" id="KW-0436">Ligase</keyword>
<keyword evidence="3 10" id="KW-0963">Cytoplasm</keyword>
<dbReference type="InterPro" id="IPR004516">
    <property type="entry name" value="HisRS/HisZ"/>
</dbReference>
<dbReference type="PIRSF" id="PIRSF001549">
    <property type="entry name" value="His-tRNA_synth"/>
    <property type="match status" value="1"/>
</dbReference>
<feature type="binding site" evidence="11">
    <location>
        <begin position="334"/>
        <end position="335"/>
    </location>
    <ligand>
        <name>L-histidine</name>
        <dbReference type="ChEBI" id="CHEBI:57595"/>
    </ligand>
</feature>
<dbReference type="EC" id="6.1.1.21" evidence="10"/>
<feature type="binding site" evidence="11">
    <location>
        <position position="173"/>
    </location>
    <ligand>
        <name>L-histidine</name>
        <dbReference type="ChEBI" id="CHEBI:57595"/>
    </ligand>
</feature>
<dbReference type="InterPro" id="IPR006195">
    <property type="entry name" value="aa-tRNA-synth_II"/>
</dbReference>
<dbReference type="Proteomes" id="UP000253740">
    <property type="component" value="Unassembled WGS sequence"/>
</dbReference>
<evidence type="ECO:0000256" key="4">
    <source>
        <dbReference type="ARBA" id="ARBA00022598"/>
    </source>
</evidence>
<feature type="binding site" evidence="11">
    <location>
        <position position="159"/>
    </location>
    <ligand>
        <name>L-histidine</name>
        <dbReference type="ChEBI" id="CHEBI:57595"/>
    </ligand>
</feature>
<dbReference type="SUPFAM" id="SSF55681">
    <property type="entry name" value="Class II aaRS and biotin synthetases"/>
    <property type="match status" value="1"/>
</dbReference>
<dbReference type="SUPFAM" id="SSF52954">
    <property type="entry name" value="Class II aaRS ABD-related"/>
    <property type="match status" value="1"/>
</dbReference>
<comment type="subcellular location">
    <subcellularLocation>
        <location evidence="10">Cytoplasm</location>
    </subcellularLocation>
</comment>
<sequence>MIATAPRLGNFRRPRAARPRRPGGPHLLGYAASRRSVTPEASMAQTKARTMPGVLELLPLDQVAFQNMLDTIRRNFERYGFLPVETPAMEYADILLTKEGGETERQVYFVQSTGDLEKGGRPELALRFDLTVPLARYVAEHERELSFPFRRYQMQRVYRGERQQRGRFREFYQCDIDVIGKDSLSIRYDAELPAVIHSVFRELAIGPFVIQLNNRKLMRGWFEGLGIDDAERQTLVLREVDKLDKRGADAVRATLTGPEFGLSAETADRIMAFVSIRSTSLADAHAKLDALGAGSATFEQGRAELKEVLDLVKAFGVPQSHFALNLSIARGLDYYTGTVYETHLVEHPQIGSICSGGRYENLAGHYTRSHLPGVGISIGATRLFWQLREAGLLGAAASTVQALVTLMEDVPLPACLELATQLREAGIATEAVLEPGKLAKQFKYADRAGIRFVLVLGPDELTKGVVTIKDMRRQEQFEVPRAELAKTLRVELEQAAAMG</sequence>
<keyword evidence="8 10" id="KW-0030">Aminoacyl-tRNA synthetase</keyword>
<dbReference type="STRING" id="1475481.GCA_000953855_02837"/>